<dbReference type="EMBL" id="FUXI01000013">
    <property type="protein sequence ID" value="SJZ75526.1"/>
    <property type="molecule type" value="Genomic_DNA"/>
</dbReference>
<keyword evidence="5 7" id="KW-1133">Transmembrane helix</keyword>
<gene>
    <name evidence="9" type="ORF">SAMN02745116_01346</name>
</gene>
<reference evidence="9 10" key="1">
    <citation type="submission" date="2017-02" db="EMBL/GenBank/DDBJ databases">
        <authorList>
            <person name="Peterson S.W."/>
        </authorList>
    </citation>
    <scope>NUCLEOTIDE SEQUENCE [LARGE SCALE GENOMIC DNA]</scope>
    <source>
        <strain evidence="9 10">ATCC BAA-1030</strain>
    </source>
</reference>
<dbReference type="Pfam" id="PF00005">
    <property type="entry name" value="ABC_tran"/>
    <property type="match status" value="1"/>
</dbReference>
<dbReference type="InterPro" id="IPR017871">
    <property type="entry name" value="ABC_transporter-like_CS"/>
</dbReference>
<dbReference type="GO" id="GO:0005886">
    <property type="term" value="C:plasma membrane"/>
    <property type="evidence" value="ECO:0007669"/>
    <property type="project" value="UniProtKB-SubCell"/>
</dbReference>
<dbReference type="InterPro" id="IPR003439">
    <property type="entry name" value="ABC_transporter-like_ATP-bd"/>
</dbReference>
<feature type="transmembrane region" description="Helical" evidence="7">
    <location>
        <begin position="71"/>
        <end position="95"/>
    </location>
</feature>
<dbReference type="SUPFAM" id="SSF90123">
    <property type="entry name" value="ABC transporter transmembrane region"/>
    <property type="match status" value="1"/>
</dbReference>
<dbReference type="GO" id="GO:0005524">
    <property type="term" value="F:ATP binding"/>
    <property type="evidence" value="ECO:0007669"/>
    <property type="project" value="UniProtKB-KW"/>
</dbReference>
<dbReference type="PROSITE" id="PS00211">
    <property type="entry name" value="ABC_TRANSPORTER_1"/>
    <property type="match status" value="1"/>
</dbReference>
<dbReference type="CDD" id="cd03228">
    <property type="entry name" value="ABCC_MRP_Like"/>
    <property type="match status" value="1"/>
</dbReference>
<proteinExistence type="predicted"/>
<dbReference type="InterPro" id="IPR039421">
    <property type="entry name" value="Type_1_exporter"/>
</dbReference>
<keyword evidence="2 7" id="KW-0812">Transmembrane</keyword>
<organism evidence="9 10">
    <name type="scientific">Pilibacter termitis</name>
    <dbReference type="NCBI Taxonomy" id="263852"/>
    <lineage>
        <taxon>Bacteria</taxon>
        <taxon>Bacillati</taxon>
        <taxon>Bacillota</taxon>
        <taxon>Bacilli</taxon>
        <taxon>Lactobacillales</taxon>
        <taxon>Enterococcaceae</taxon>
        <taxon>Pilibacter</taxon>
    </lineage>
</organism>
<evidence type="ECO:0000256" key="4">
    <source>
        <dbReference type="ARBA" id="ARBA00022840"/>
    </source>
</evidence>
<dbReference type="InterPro" id="IPR036640">
    <property type="entry name" value="ABC1_TM_sf"/>
</dbReference>
<feature type="transmembrane region" description="Helical" evidence="7">
    <location>
        <begin position="43"/>
        <end position="65"/>
    </location>
</feature>
<feature type="domain" description="ABC transporter" evidence="8">
    <location>
        <begin position="131"/>
        <end position="327"/>
    </location>
</feature>
<evidence type="ECO:0000313" key="9">
    <source>
        <dbReference type="EMBL" id="SJZ75526.1"/>
    </source>
</evidence>
<sequence>MQGRQVIRDYQAQAFFKKYFPRDLLYSEEANVRLETQKAWNNTYIYSLEMFFSFLPLMIGAFFSYQGQLEISSLVAIYIANLSIGYSFQDLTYYLNSIKGMKKLKEKIMSILSWKEEKANIQQEESSIFPIKFENVSFSYDEKELFENLSFEIKFGEKVAIVGESGAGQTTLLKLITGELLPTGGKITYRGKEFSSEFLKNNLTYIRQEHHIFNLTLAENVALNDEIDREKALLSLSKSQYNPSFLENTIEKDELSGGEKSRIELARALYREKDLLLVDEAKAHLDKKTSRQIAHILHHLPVTMIEISHQIEDLSVYDQVIAIPQRE</sequence>
<dbReference type="InterPro" id="IPR027417">
    <property type="entry name" value="P-loop_NTPase"/>
</dbReference>
<name>A0A1T4N8T7_9ENTE</name>
<dbReference type="AlphaFoldDB" id="A0A1T4N8T7"/>
<protein>
    <submittedName>
        <fullName evidence="9">ABC transporter</fullName>
    </submittedName>
</protein>
<evidence type="ECO:0000256" key="7">
    <source>
        <dbReference type="SAM" id="Phobius"/>
    </source>
</evidence>
<evidence type="ECO:0000313" key="10">
    <source>
        <dbReference type="Proteomes" id="UP000190328"/>
    </source>
</evidence>
<dbReference type="PANTHER" id="PTHR24221">
    <property type="entry name" value="ATP-BINDING CASSETTE SUB-FAMILY B"/>
    <property type="match status" value="1"/>
</dbReference>
<dbReference type="SMART" id="SM00382">
    <property type="entry name" value="AAA"/>
    <property type="match status" value="1"/>
</dbReference>
<dbReference type="GO" id="GO:0034040">
    <property type="term" value="F:ATPase-coupled lipid transmembrane transporter activity"/>
    <property type="evidence" value="ECO:0007669"/>
    <property type="project" value="TreeGrafter"/>
</dbReference>
<dbReference type="PROSITE" id="PS50893">
    <property type="entry name" value="ABC_TRANSPORTER_2"/>
    <property type="match status" value="1"/>
</dbReference>
<keyword evidence="4" id="KW-0067">ATP-binding</keyword>
<dbReference type="STRING" id="263852.SAMN02745116_01346"/>
<keyword evidence="10" id="KW-1185">Reference proteome</keyword>
<dbReference type="Gene3D" id="1.20.1560.10">
    <property type="entry name" value="ABC transporter type 1, transmembrane domain"/>
    <property type="match status" value="1"/>
</dbReference>
<dbReference type="GO" id="GO:0016887">
    <property type="term" value="F:ATP hydrolysis activity"/>
    <property type="evidence" value="ECO:0007669"/>
    <property type="project" value="InterPro"/>
</dbReference>
<keyword evidence="3" id="KW-0547">Nucleotide-binding</keyword>
<dbReference type="SUPFAM" id="SSF52540">
    <property type="entry name" value="P-loop containing nucleoside triphosphate hydrolases"/>
    <property type="match status" value="1"/>
</dbReference>
<evidence type="ECO:0000256" key="2">
    <source>
        <dbReference type="ARBA" id="ARBA00022692"/>
    </source>
</evidence>
<dbReference type="Proteomes" id="UP000190328">
    <property type="component" value="Unassembled WGS sequence"/>
</dbReference>
<dbReference type="InterPro" id="IPR003593">
    <property type="entry name" value="AAA+_ATPase"/>
</dbReference>
<evidence type="ECO:0000256" key="5">
    <source>
        <dbReference type="ARBA" id="ARBA00022989"/>
    </source>
</evidence>
<accession>A0A1T4N8T7</accession>
<evidence type="ECO:0000256" key="1">
    <source>
        <dbReference type="ARBA" id="ARBA00004651"/>
    </source>
</evidence>
<dbReference type="RefSeq" id="WP_159443245.1">
    <property type="nucleotide sequence ID" value="NZ_FUXI01000013.1"/>
</dbReference>
<evidence type="ECO:0000256" key="3">
    <source>
        <dbReference type="ARBA" id="ARBA00022741"/>
    </source>
</evidence>
<dbReference type="Gene3D" id="3.40.50.300">
    <property type="entry name" value="P-loop containing nucleotide triphosphate hydrolases"/>
    <property type="match status" value="1"/>
</dbReference>
<keyword evidence="6 7" id="KW-0472">Membrane</keyword>
<evidence type="ECO:0000259" key="8">
    <source>
        <dbReference type="PROSITE" id="PS50893"/>
    </source>
</evidence>
<dbReference type="PANTHER" id="PTHR24221:SF654">
    <property type="entry name" value="ATP-BINDING CASSETTE SUB-FAMILY B MEMBER 6"/>
    <property type="match status" value="1"/>
</dbReference>
<dbReference type="OrthoDB" id="95687at2"/>
<evidence type="ECO:0000256" key="6">
    <source>
        <dbReference type="ARBA" id="ARBA00023136"/>
    </source>
</evidence>
<comment type="subcellular location">
    <subcellularLocation>
        <location evidence="1">Cell membrane</location>
        <topology evidence="1">Multi-pass membrane protein</topology>
    </subcellularLocation>
</comment>